<reference evidence="18" key="1">
    <citation type="submission" date="2021-02" db="EMBL/GenBank/DDBJ databases">
        <authorList>
            <person name="Nowell W R."/>
        </authorList>
    </citation>
    <scope>NUCLEOTIDE SEQUENCE</scope>
    <source>
        <strain evidence="18">Ploen Becks lab</strain>
    </source>
</reference>
<evidence type="ECO:0000256" key="12">
    <source>
        <dbReference type="ARBA" id="ARBA00023242"/>
    </source>
</evidence>
<feature type="domain" description="Helicase ATP-binding" evidence="17">
    <location>
        <begin position="15"/>
        <end position="406"/>
    </location>
</feature>
<keyword evidence="12" id="KW-0539">Nucleus</keyword>
<dbReference type="GO" id="GO:0051536">
    <property type="term" value="F:iron-sulfur cluster binding"/>
    <property type="evidence" value="ECO:0007669"/>
    <property type="project" value="UniProtKB-KW"/>
</dbReference>
<dbReference type="InterPro" id="IPR010614">
    <property type="entry name" value="RAD3-like_helicase_DEAD"/>
</dbReference>
<protein>
    <recommendedName>
        <fullName evidence="13">DNA 5'-3' helicase</fullName>
        <ecNumber evidence="13">5.6.2.3</ecNumber>
    </recommendedName>
</protein>
<keyword evidence="5" id="KW-0547">Nucleotide-binding</keyword>
<evidence type="ECO:0000256" key="16">
    <source>
        <dbReference type="SAM" id="MobiDB-lite"/>
    </source>
</evidence>
<feature type="compositionally biased region" description="Basic and acidic residues" evidence="16">
    <location>
        <begin position="163"/>
        <end position="175"/>
    </location>
</feature>
<evidence type="ECO:0000256" key="13">
    <source>
        <dbReference type="ARBA" id="ARBA00044969"/>
    </source>
</evidence>
<evidence type="ECO:0000256" key="1">
    <source>
        <dbReference type="ARBA" id="ARBA00001966"/>
    </source>
</evidence>
<dbReference type="GO" id="GO:0005634">
    <property type="term" value="C:nucleus"/>
    <property type="evidence" value="ECO:0007669"/>
    <property type="project" value="UniProtKB-SubCell"/>
</dbReference>
<dbReference type="SUPFAM" id="SSF52540">
    <property type="entry name" value="P-loop containing nucleoside triphosphate hydrolases"/>
    <property type="match status" value="1"/>
</dbReference>
<proteinExistence type="inferred from homology"/>
<evidence type="ECO:0000256" key="11">
    <source>
        <dbReference type="ARBA" id="ARBA00023235"/>
    </source>
</evidence>
<dbReference type="GO" id="GO:0005524">
    <property type="term" value="F:ATP binding"/>
    <property type="evidence" value="ECO:0007669"/>
    <property type="project" value="UniProtKB-KW"/>
</dbReference>
<comment type="catalytic activity">
    <reaction evidence="14">
        <text>ATP + H2O = ADP + phosphate + H(+)</text>
        <dbReference type="Rhea" id="RHEA:13065"/>
        <dbReference type="ChEBI" id="CHEBI:15377"/>
        <dbReference type="ChEBI" id="CHEBI:15378"/>
        <dbReference type="ChEBI" id="CHEBI:30616"/>
        <dbReference type="ChEBI" id="CHEBI:43474"/>
        <dbReference type="ChEBI" id="CHEBI:456216"/>
        <dbReference type="EC" id="5.6.2.3"/>
    </reaction>
</comment>
<dbReference type="PANTHER" id="PTHR11472">
    <property type="entry name" value="DNA REPAIR DEAD HELICASE RAD3/XP-D SUBFAMILY MEMBER"/>
    <property type="match status" value="1"/>
</dbReference>
<dbReference type="InterPro" id="IPR014013">
    <property type="entry name" value="Helic_SF1/SF2_ATP-bd_DinG/Rad3"/>
</dbReference>
<comment type="caution">
    <text evidence="18">The sequence shown here is derived from an EMBL/GenBank/DDBJ whole genome shotgun (WGS) entry which is preliminary data.</text>
</comment>
<evidence type="ECO:0000256" key="4">
    <source>
        <dbReference type="ARBA" id="ARBA00022723"/>
    </source>
</evidence>
<dbReference type="CDD" id="cd18788">
    <property type="entry name" value="SF2_C_XPD"/>
    <property type="match status" value="1"/>
</dbReference>
<evidence type="ECO:0000313" key="19">
    <source>
        <dbReference type="Proteomes" id="UP000663879"/>
    </source>
</evidence>
<feature type="compositionally biased region" description="Basic residues" evidence="16">
    <location>
        <begin position="140"/>
        <end position="149"/>
    </location>
</feature>
<dbReference type="EC" id="5.6.2.3" evidence="13"/>
<dbReference type="PROSITE" id="PS51193">
    <property type="entry name" value="HELICASE_ATP_BIND_2"/>
    <property type="match status" value="1"/>
</dbReference>
<gene>
    <name evidence="18" type="ORF">OXX778_LOCUS2331</name>
</gene>
<evidence type="ECO:0000256" key="5">
    <source>
        <dbReference type="ARBA" id="ARBA00022741"/>
    </source>
</evidence>
<feature type="coiled-coil region" evidence="15">
    <location>
        <begin position="69"/>
        <end position="96"/>
    </location>
</feature>
<dbReference type="Proteomes" id="UP000663879">
    <property type="component" value="Unassembled WGS sequence"/>
</dbReference>
<dbReference type="InterPro" id="IPR045028">
    <property type="entry name" value="DinG/Rad3-like"/>
</dbReference>
<dbReference type="GO" id="GO:0003677">
    <property type="term" value="F:DNA binding"/>
    <property type="evidence" value="ECO:0007669"/>
    <property type="project" value="InterPro"/>
</dbReference>
<dbReference type="InterPro" id="IPR013020">
    <property type="entry name" value="Rad3/Chl1-like"/>
</dbReference>
<name>A0A813MWH1_9BILA</name>
<feature type="compositionally biased region" description="Basic and acidic residues" evidence="16">
    <location>
        <begin position="129"/>
        <end position="139"/>
    </location>
</feature>
<keyword evidence="10" id="KW-0411">Iron-sulfur</keyword>
<keyword evidence="11" id="KW-0413">Isomerase</keyword>
<dbReference type="GO" id="GO:0006139">
    <property type="term" value="P:nucleobase-containing compound metabolic process"/>
    <property type="evidence" value="ECO:0007669"/>
    <property type="project" value="InterPro"/>
</dbReference>
<dbReference type="FunFam" id="3.40.50.300:FF:001372">
    <property type="entry name" value="ATP-dependent DNA helicase chl1"/>
    <property type="match status" value="1"/>
</dbReference>
<dbReference type="NCBIfam" id="TIGR00604">
    <property type="entry name" value="rad3"/>
    <property type="match status" value="1"/>
</dbReference>
<feature type="region of interest" description="Disordered" evidence="16">
    <location>
        <begin position="129"/>
        <end position="175"/>
    </location>
</feature>
<dbReference type="SMART" id="SM00488">
    <property type="entry name" value="DEXDc2"/>
    <property type="match status" value="1"/>
</dbReference>
<dbReference type="GO" id="GO:0016818">
    <property type="term" value="F:hydrolase activity, acting on acid anhydrides, in phosphorus-containing anhydrides"/>
    <property type="evidence" value="ECO:0007669"/>
    <property type="project" value="InterPro"/>
</dbReference>
<dbReference type="InterPro" id="IPR006555">
    <property type="entry name" value="ATP-dep_Helicase_C"/>
</dbReference>
<evidence type="ECO:0000256" key="6">
    <source>
        <dbReference type="ARBA" id="ARBA00022801"/>
    </source>
</evidence>
<dbReference type="PANTHER" id="PTHR11472:SF41">
    <property type="entry name" value="ATP-DEPENDENT DNA HELICASE DDX11-RELATED"/>
    <property type="match status" value="1"/>
</dbReference>
<comment type="subcellular location">
    <subcellularLocation>
        <location evidence="2">Nucleus</location>
    </subcellularLocation>
</comment>
<keyword evidence="6" id="KW-0378">Hydrolase</keyword>
<evidence type="ECO:0000256" key="10">
    <source>
        <dbReference type="ARBA" id="ARBA00023014"/>
    </source>
</evidence>
<accession>A0A813MWH1</accession>
<dbReference type="AlphaFoldDB" id="A0A813MWH1"/>
<evidence type="ECO:0000256" key="3">
    <source>
        <dbReference type="ARBA" id="ARBA00008435"/>
    </source>
</evidence>
<dbReference type="EMBL" id="CAJNOC010000179">
    <property type="protein sequence ID" value="CAF0723427.1"/>
    <property type="molecule type" value="Genomic_DNA"/>
</dbReference>
<dbReference type="Pfam" id="PF06733">
    <property type="entry name" value="DEAD_2"/>
    <property type="match status" value="1"/>
</dbReference>
<evidence type="ECO:0000256" key="14">
    <source>
        <dbReference type="ARBA" id="ARBA00048954"/>
    </source>
</evidence>
<comment type="cofactor">
    <cofactor evidence="1">
        <name>[4Fe-4S] cluster</name>
        <dbReference type="ChEBI" id="CHEBI:49883"/>
    </cofactor>
</comment>
<keyword evidence="8" id="KW-0067">ATP-binding</keyword>
<evidence type="ECO:0000313" key="18">
    <source>
        <dbReference type="EMBL" id="CAF0723427.1"/>
    </source>
</evidence>
<keyword evidence="7" id="KW-0347">Helicase</keyword>
<evidence type="ECO:0000259" key="17">
    <source>
        <dbReference type="PROSITE" id="PS51193"/>
    </source>
</evidence>
<comment type="similarity">
    <text evidence="3">Belongs to the DEAD box helicase family. DEAH subfamily. DDX11/CHL1 sub-subfamily.</text>
</comment>
<evidence type="ECO:0000256" key="15">
    <source>
        <dbReference type="SAM" id="Coils"/>
    </source>
</evidence>
<dbReference type="SMART" id="SM00491">
    <property type="entry name" value="HELICc2"/>
    <property type="match status" value="1"/>
</dbReference>
<sequence>MTSNCKNYSDTISIPENFPFPYEKPYEIQINFMKALYKTLELSKIGIFESPTGTGKSLSLICGSMKWLRDMKEKQKADLEKLIADEEEEKKKKALNPSSGFSWLTEHEENFEKNLQNMALRDSLDKQVKQEKEFNEMKNRAKTRSKQKKINNQNKAVLQAKNGQEEKRNDSKDENFKDELDLILDDYKSDEEDFKDFDDDDDDNKEDQLTRIFFCSRTHSQISQFIGELKKTIYSDSARVVSLGSRMNLCINDTVLKLGSFQAVNDRCLELQKNKKSTNKSGSKKSKIDSGTKEPYDIEDFGKAGREEKICSYYGARYSIPSAEIIALPYNILFQKETRESFSINLKNQVVIIDEAHNLIDTIAQIHSVEFTDQHVYQSLTQLNNYVNRYKSRFSAKNMLYLRQLINVLTGLQKIFTTKDENAKLENSNGKISFKLSKMWTVVEFMTITKFFNLNFVKLLKFCEETQLEKKLIGFNEKFYPKVDVENEENKGVVKVKKECKNSTENSSSENQPMIKSPIMLIKQFMKALSSPLYDGRIILTIDPTTRSTLKYMLLNPNICFDEIVSQAKSVILAGGTMKPVSDFEQLIKEKERIEYFSCGHVIPKDNIACLGLSTGPTGIKFDFSYNSRDNNQILDELGRQLIKLCSIVPSGLVVFFVSYDYLDKVVNHFKKNSYLDKLNEKKTVFYEPRLSSECDRVFNEYIKAIKKPKPNSRQDGAILFAVVGGKMSEGINFSDELGRCVCVVGQPFANIKSLELQEKMQYLNKTQERGPNDKLPGQIYYENICWKAINQSIGRAIRHQNDYATIVLIDARYCNQSLFALKEKLPQWIGDSFKQESFTYDNSKIMEDLVKFYAAKSKK</sequence>
<dbReference type="GO" id="GO:0034085">
    <property type="term" value="P:establishment of sister chromatid cohesion"/>
    <property type="evidence" value="ECO:0007669"/>
    <property type="project" value="TreeGrafter"/>
</dbReference>
<dbReference type="GO" id="GO:0043139">
    <property type="term" value="F:5'-3' DNA helicase activity"/>
    <property type="evidence" value="ECO:0007669"/>
    <property type="project" value="UniProtKB-EC"/>
</dbReference>
<evidence type="ECO:0000256" key="8">
    <source>
        <dbReference type="ARBA" id="ARBA00022840"/>
    </source>
</evidence>
<organism evidence="18 19">
    <name type="scientific">Brachionus calyciflorus</name>
    <dbReference type="NCBI Taxonomy" id="104777"/>
    <lineage>
        <taxon>Eukaryota</taxon>
        <taxon>Metazoa</taxon>
        <taxon>Spiralia</taxon>
        <taxon>Gnathifera</taxon>
        <taxon>Rotifera</taxon>
        <taxon>Eurotatoria</taxon>
        <taxon>Monogononta</taxon>
        <taxon>Pseudotrocha</taxon>
        <taxon>Ploima</taxon>
        <taxon>Brachionidae</taxon>
        <taxon>Brachionus</taxon>
    </lineage>
</organism>
<dbReference type="Gene3D" id="3.40.50.300">
    <property type="entry name" value="P-loop containing nucleotide triphosphate hydrolases"/>
    <property type="match status" value="3"/>
</dbReference>
<dbReference type="GO" id="GO:0046872">
    <property type="term" value="F:metal ion binding"/>
    <property type="evidence" value="ECO:0007669"/>
    <property type="project" value="UniProtKB-KW"/>
</dbReference>
<dbReference type="InterPro" id="IPR027417">
    <property type="entry name" value="P-loop_NTPase"/>
</dbReference>
<dbReference type="Pfam" id="PF13307">
    <property type="entry name" value="Helicase_C_2"/>
    <property type="match status" value="1"/>
</dbReference>
<keyword evidence="4" id="KW-0479">Metal-binding</keyword>
<evidence type="ECO:0000256" key="2">
    <source>
        <dbReference type="ARBA" id="ARBA00004123"/>
    </source>
</evidence>
<keyword evidence="9" id="KW-0408">Iron</keyword>
<evidence type="ECO:0000256" key="9">
    <source>
        <dbReference type="ARBA" id="ARBA00023004"/>
    </source>
</evidence>
<keyword evidence="19" id="KW-1185">Reference proteome</keyword>
<dbReference type="InterPro" id="IPR006554">
    <property type="entry name" value="Helicase-like_DEXD_c2"/>
</dbReference>
<evidence type="ECO:0000256" key="7">
    <source>
        <dbReference type="ARBA" id="ARBA00022806"/>
    </source>
</evidence>
<dbReference type="OrthoDB" id="267079at2759"/>
<keyword evidence="15" id="KW-0175">Coiled coil</keyword>